<dbReference type="GO" id="GO:0035658">
    <property type="term" value="C:Mon1-Ccz1 complex"/>
    <property type="evidence" value="ECO:0007669"/>
    <property type="project" value="InterPro"/>
</dbReference>
<dbReference type="Gene3D" id="2.60.120.290">
    <property type="entry name" value="Spermadhesin, CUB domain"/>
    <property type="match status" value="1"/>
</dbReference>
<dbReference type="InterPro" id="IPR000719">
    <property type="entry name" value="Prot_kinase_dom"/>
</dbReference>
<dbReference type="GO" id="GO:0005524">
    <property type="term" value="F:ATP binding"/>
    <property type="evidence" value="ECO:0007669"/>
    <property type="project" value="InterPro"/>
</dbReference>
<evidence type="ECO:0000313" key="5">
    <source>
        <dbReference type="EMBL" id="KAE9534334.1"/>
    </source>
</evidence>
<dbReference type="InterPro" id="IPR035914">
    <property type="entry name" value="Sperma_CUB_dom_sf"/>
</dbReference>
<dbReference type="SMART" id="SM00220">
    <property type="entry name" value="S_TKc"/>
    <property type="match status" value="1"/>
</dbReference>
<dbReference type="AlphaFoldDB" id="A0A6G0TKD0"/>
<reference evidence="5 6" key="1">
    <citation type="submission" date="2019-08" db="EMBL/GenBank/DDBJ databases">
        <title>The genome of the soybean aphid Biotype 1, its phylome, world population structure and adaptation to the North American continent.</title>
        <authorList>
            <person name="Giordano R."/>
            <person name="Donthu R.K."/>
            <person name="Hernandez A.G."/>
            <person name="Wright C.L."/>
            <person name="Zimin A.V."/>
        </authorList>
    </citation>
    <scope>NUCLEOTIDE SEQUENCE [LARGE SCALE GENOMIC DNA]</scope>
    <source>
        <tissue evidence="5">Whole aphids</tissue>
    </source>
</reference>
<evidence type="ECO:0000256" key="3">
    <source>
        <dbReference type="PROSITE-ProRule" id="PRU00124"/>
    </source>
</evidence>
<feature type="domain" description="Protein kinase" evidence="4">
    <location>
        <begin position="501"/>
        <end position="676"/>
    </location>
</feature>
<dbReference type="Gene3D" id="1.10.510.10">
    <property type="entry name" value="Transferase(Phosphotransferase) domain 1"/>
    <property type="match status" value="1"/>
</dbReference>
<accession>A0A6G0TKD0</accession>
<dbReference type="SUPFAM" id="SSF56112">
    <property type="entry name" value="Protein kinase-like (PK-like)"/>
    <property type="match status" value="1"/>
</dbReference>
<dbReference type="InterPro" id="IPR023415">
    <property type="entry name" value="LDLR_class-A_CS"/>
</dbReference>
<dbReference type="PROSITE" id="PS01209">
    <property type="entry name" value="LDLRA_1"/>
    <property type="match status" value="1"/>
</dbReference>
<dbReference type="GO" id="GO:0004672">
    <property type="term" value="F:protein kinase activity"/>
    <property type="evidence" value="ECO:0007669"/>
    <property type="project" value="InterPro"/>
</dbReference>
<evidence type="ECO:0000313" key="6">
    <source>
        <dbReference type="Proteomes" id="UP000475862"/>
    </source>
</evidence>
<dbReference type="PANTHER" id="PTHR13056">
    <property type="entry name" value="VACUOLAR FUSION PROTEIN CCZ1 HOMOLOG-RELATED"/>
    <property type="match status" value="1"/>
</dbReference>
<name>A0A6G0TKD0_APHGL</name>
<dbReference type="Pfam" id="PF19031">
    <property type="entry name" value="Intu_longin_1"/>
    <property type="match status" value="1"/>
</dbReference>
<protein>
    <recommendedName>
        <fullName evidence="4">Protein kinase domain-containing protein</fullName>
    </recommendedName>
</protein>
<gene>
    <name evidence="5" type="ORF">AGLY_008424</name>
</gene>
<dbReference type="CDD" id="cd00112">
    <property type="entry name" value="LDLa"/>
    <property type="match status" value="1"/>
</dbReference>
<dbReference type="Proteomes" id="UP000475862">
    <property type="component" value="Unassembled WGS sequence"/>
</dbReference>
<organism evidence="5 6">
    <name type="scientific">Aphis glycines</name>
    <name type="common">Soybean aphid</name>
    <dbReference type="NCBI Taxonomy" id="307491"/>
    <lineage>
        <taxon>Eukaryota</taxon>
        <taxon>Metazoa</taxon>
        <taxon>Ecdysozoa</taxon>
        <taxon>Arthropoda</taxon>
        <taxon>Hexapoda</taxon>
        <taxon>Insecta</taxon>
        <taxon>Pterygota</taxon>
        <taxon>Neoptera</taxon>
        <taxon>Paraneoptera</taxon>
        <taxon>Hemiptera</taxon>
        <taxon>Sternorrhyncha</taxon>
        <taxon>Aphidomorpha</taxon>
        <taxon>Aphidoidea</taxon>
        <taxon>Aphididae</taxon>
        <taxon>Aphidini</taxon>
        <taxon>Aphis</taxon>
        <taxon>Aphis</taxon>
    </lineage>
</organism>
<dbReference type="SUPFAM" id="SSF49854">
    <property type="entry name" value="Spermadhesin, CUB domain"/>
    <property type="match status" value="1"/>
</dbReference>
<dbReference type="OrthoDB" id="6605119at2759"/>
<dbReference type="InterPro" id="IPR013176">
    <property type="entry name" value="Ccz1"/>
</dbReference>
<dbReference type="PROSITE" id="PS50068">
    <property type="entry name" value="LDLRA_2"/>
    <property type="match status" value="1"/>
</dbReference>
<dbReference type="Pfam" id="PF00057">
    <property type="entry name" value="Ldl_recept_a"/>
    <property type="match status" value="1"/>
</dbReference>
<dbReference type="InterPro" id="IPR011009">
    <property type="entry name" value="Kinase-like_dom_sf"/>
</dbReference>
<feature type="disulfide bond" evidence="3">
    <location>
        <begin position="422"/>
        <end position="440"/>
    </location>
</feature>
<keyword evidence="2 3" id="KW-1015">Disulfide bond</keyword>
<comment type="caution">
    <text evidence="5">The sequence shown here is derived from an EMBL/GenBank/DDBJ whole genome shotgun (WGS) entry which is preliminary data.</text>
</comment>
<dbReference type="PANTHER" id="PTHR13056:SF0">
    <property type="entry name" value="VACUOLAR FUSION PROTEIN CCZ1 HOMOLOG-RELATED"/>
    <property type="match status" value="1"/>
</dbReference>
<dbReference type="Pfam" id="PF19032">
    <property type="entry name" value="Intu_longin_2"/>
    <property type="match status" value="1"/>
</dbReference>
<evidence type="ECO:0000259" key="4">
    <source>
        <dbReference type="SMART" id="SM00220"/>
    </source>
</evidence>
<evidence type="ECO:0000256" key="1">
    <source>
        <dbReference type="ARBA" id="ARBA00005352"/>
    </source>
</evidence>
<dbReference type="SUPFAM" id="SSF57424">
    <property type="entry name" value="LDL receptor-like module"/>
    <property type="match status" value="1"/>
</dbReference>
<evidence type="ECO:0000256" key="2">
    <source>
        <dbReference type="ARBA" id="ARBA00023157"/>
    </source>
</evidence>
<dbReference type="CDD" id="cd00041">
    <property type="entry name" value="CUB"/>
    <property type="match status" value="1"/>
</dbReference>
<dbReference type="Gene3D" id="4.10.400.10">
    <property type="entry name" value="Low-density Lipoprotein Receptor"/>
    <property type="match status" value="1"/>
</dbReference>
<comment type="caution">
    <text evidence="3">Lacks conserved residue(s) required for the propagation of feature annotation.</text>
</comment>
<dbReference type="InterPro" id="IPR036055">
    <property type="entry name" value="LDL_receptor-like_sf"/>
</dbReference>
<dbReference type="SMART" id="SM00192">
    <property type="entry name" value="LDLa"/>
    <property type="match status" value="1"/>
</dbReference>
<dbReference type="InterPro" id="IPR043987">
    <property type="entry name" value="CCZ1/INTU/HSP4_longin_1"/>
</dbReference>
<dbReference type="InterPro" id="IPR000859">
    <property type="entry name" value="CUB_dom"/>
</dbReference>
<dbReference type="EMBL" id="VYZN01000028">
    <property type="protein sequence ID" value="KAE9534334.1"/>
    <property type="molecule type" value="Genomic_DNA"/>
</dbReference>
<keyword evidence="6" id="KW-1185">Reference proteome</keyword>
<sequence>MDQLVYIVCLLMTIFQSIDFSLNIKRYDICKPFNKKTVYTAIGSRGIIFAKNNVYNHSIKSNESFYKQCSLRIISCPSCMINLRFKDVDLTCTNNANETDLICNSMCIFEPPYLARSLKCVNNSTVKNSTFHYKSLTSQINLNFINRDPYHNHVFSAEYLITRNIQLAEIKPEFNSANILFGGYVSTPFFPMPYPDDLTFEQVINCKVYNECFIHLIFLDFQISEESIVEFYDSNRKRLGVIGGITFRPPVIISSGPVLYIKFFANAGSSIGYKAQYSFVRGNVKSSVLKPNTNCGGFVENKGGAITMMQMVEEFEPNVLFDCIWLFRISHKHNLKSQNLYMKVITLKDLVESNLVIREGRTSNGRLLQWFNGSHCTELDVAIEIGYYVRLTGTFNSSSRLEIAYSVFAQSRACSVANEFACTNGRCIPNKLECDGFDHCGDNSDESSQCFEAHDTQSDYMDKSWYAYKSNYYFPNNTLYSKRYHILLGCFIVEGIQLDDNSLTSEIGRVNSNYVIDEPPAYEPPPDYEAPPNYEEAIKMYKNSMKYKHDNLKVNIIDVESNDHISNGSYGEVCHAKYIQEEKELNLVVKIIDTKQTSKDSKKLNCNTYCCSLGYASPEILTTRPYDGKISDIWSLGVVKRDWEHQPSIEKIINSILQPEPRKRWTIDTILNSDWIKMNQKLVKMTEQESFALIEALNQDKTIHQKQLKKIKANKSDTQQILEHEDENKKVLNVGHIEAVICFARNFNANESCESLRTEKTLQVLYNAEPNFWITVSAECKFKQKSSESPDEHSTDVSSHTFMDMFQGISFLPLDNVIHLSGLNKCQTQLVYSYILMWVLPEIAKKDHLVKGNLVQQGLPNQLVGRFITNVWAVKTDSWISDLGKVPILRLNDENDKIFKSYRLVIYKAHHSIVCMFIKMENPLTADLYNTLDQFLGTKLYLLSEKMKNTVEKTLTSKLYTERPAKFVYFNAMNLAIKNSIKYSNAISTINRPSEFNLSPDALRVLYAPNLFCYDKNI</sequence>
<dbReference type="InterPro" id="IPR002172">
    <property type="entry name" value="LDrepeatLR_classA_rpt"/>
</dbReference>
<proteinExistence type="inferred from homology"/>
<dbReference type="InterPro" id="IPR043988">
    <property type="entry name" value="CCZ1/INTU_longin_2"/>
</dbReference>
<dbReference type="GO" id="GO:0016192">
    <property type="term" value="P:vesicle-mediated transport"/>
    <property type="evidence" value="ECO:0007669"/>
    <property type="project" value="InterPro"/>
</dbReference>
<comment type="similarity">
    <text evidence="1">Belongs to the CCZ1 family.</text>
</comment>